<gene>
    <name evidence="1" type="ORF">PsYK624_089870</name>
</gene>
<sequence length="120" mass="13523">MTIFRRRGAVEQSREQLGEVTIYAGDGEGPWGFLDEVEARVRKLSDATSASNVEQGQMGDVEAVQRTTDIIRHAALDALCDRQGRARSANATQTYPVYVIRIKRSRAGRIMPREPRTWVF</sequence>
<comment type="caution">
    <text evidence="1">The sequence shown here is derived from an EMBL/GenBank/DDBJ whole genome shotgun (WGS) entry which is preliminary data.</text>
</comment>
<accession>A0A9P3LFN9</accession>
<evidence type="ECO:0000313" key="2">
    <source>
        <dbReference type="Proteomes" id="UP000703269"/>
    </source>
</evidence>
<protein>
    <submittedName>
        <fullName evidence="1">Uncharacterized protein</fullName>
    </submittedName>
</protein>
<name>A0A9P3LFN9_9APHY</name>
<dbReference type="AlphaFoldDB" id="A0A9P3LFN9"/>
<dbReference type="EMBL" id="BPQB01000028">
    <property type="protein sequence ID" value="GJE92829.1"/>
    <property type="molecule type" value="Genomic_DNA"/>
</dbReference>
<dbReference type="OrthoDB" id="2724540at2759"/>
<dbReference type="Proteomes" id="UP000703269">
    <property type="component" value="Unassembled WGS sequence"/>
</dbReference>
<evidence type="ECO:0000313" key="1">
    <source>
        <dbReference type="EMBL" id="GJE92829.1"/>
    </source>
</evidence>
<reference evidence="1 2" key="1">
    <citation type="submission" date="2021-08" db="EMBL/GenBank/DDBJ databases">
        <title>Draft Genome Sequence of Phanerochaete sordida strain YK-624.</title>
        <authorList>
            <person name="Mori T."/>
            <person name="Dohra H."/>
            <person name="Suzuki T."/>
            <person name="Kawagishi H."/>
            <person name="Hirai H."/>
        </authorList>
    </citation>
    <scope>NUCLEOTIDE SEQUENCE [LARGE SCALE GENOMIC DNA]</scope>
    <source>
        <strain evidence="1 2">YK-624</strain>
    </source>
</reference>
<keyword evidence="2" id="KW-1185">Reference proteome</keyword>
<organism evidence="1 2">
    <name type="scientific">Phanerochaete sordida</name>
    <dbReference type="NCBI Taxonomy" id="48140"/>
    <lineage>
        <taxon>Eukaryota</taxon>
        <taxon>Fungi</taxon>
        <taxon>Dikarya</taxon>
        <taxon>Basidiomycota</taxon>
        <taxon>Agaricomycotina</taxon>
        <taxon>Agaricomycetes</taxon>
        <taxon>Polyporales</taxon>
        <taxon>Phanerochaetaceae</taxon>
        <taxon>Phanerochaete</taxon>
    </lineage>
</organism>
<proteinExistence type="predicted"/>